<evidence type="ECO:0000313" key="2">
    <source>
        <dbReference type="EMBL" id="KAF2122759.1"/>
    </source>
</evidence>
<sequence length="289" mass="30963">MPDFDSGDPYGWNSNPSFSSIPVTLPVSNGEVTWSRDCGVGTQEGPGDSPAHSRDEGKGTVDTLTGQLMALSTQVTRATRQLDCTGSITPLTVNSSVVNEAFEATNTLVRIINSIPLANSTSASSHPLPHDENEPKSNTDCGLIFLVLASHQHVLALFRGICDSIQRSLGSMAPGSEQQQQALHGDGASSAQFVMVLQLVIHLINRVCRTLRIGSRSAAGSGADDQATGIALLHPYELTFGLEGRDESGGSQCVINLAQDMLRTLPDEHVKLRQVIQGLQTRMEERLYI</sequence>
<evidence type="ECO:0000313" key="3">
    <source>
        <dbReference type="Proteomes" id="UP000799770"/>
    </source>
</evidence>
<evidence type="ECO:0000256" key="1">
    <source>
        <dbReference type="SAM" id="MobiDB-lite"/>
    </source>
</evidence>
<name>A0A6A5ZTF8_9PLEO</name>
<dbReference type="Proteomes" id="UP000799770">
    <property type="component" value="Unassembled WGS sequence"/>
</dbReference>
<dbReference type="OrthoDB" id="4222821at2759"/>
<dbReference type="AlphaFoldDB" id="A0A6A5ZTF8"/>
<protein>
    <recommendedName>
        <fullName evidence="4">Aflatoxin regulatory protein domain-containing protein</fullName>
    </recommendedName>
</protein>
<gene>
    <name evidence="2" type="ORF">BDV96DRAFT_681399</name>
</gene>
<accession>A0A6A5ZTF8</accession>
<feature type="compositionally biased region" description="Polar residues" evidence="1">
    <location>
        <begin position="12"/>
        <end position="21"/>
    </location>
</feature>
<evidence type="ECO:0008006" key="4">
    <source>
        <dbReference type="Google" id="ProtNLM"/>
    </source>
</evidence>
<reference evidence="2" key="1">
    <citation type="journal article" date="2020" name="Stud. Mycol.">
        <title>101 Dothideomycetes genomes: a test case for predicting lifestyles and emergence of pathogens.</title>
        <authorList>
            <person name="Haridas S."/>
            <person name="Albert R."/>
            <person name="Binder M."/>
            <person name="Bloem J."/>
            <person name="Labutti K."/>
            <person name="Salamov A."/>
            <person name="Andreopoulos B."/>
            <person name="Baker S."/>
            <person name="Barry K."/>
            <person name="Bills G."/>
            <person name="Bluhm B."/>
            <person name="Cannon C."/>
            <person name="Castanera R."/>
            <person name="Culley D."/>
            <person name="Daum C."/>
            <person name="Ezra D."/>
            <person name="Gonzalez J."/>
            <person name="Henrissat B."/>
            <person name="Kuo A."/>
            <person name="Liang C."/>
            <person name="Lipzen A."/>
            <person name="Lutzoni F."/>
            <person name="Magnuson J."/>
            <person name="Mondo S."/>
            <person name="Nolan M."/>
            <person name="Ohm R."/>
            <person name="Pangilinan J."/>
            <person name="Park H.-J."/>
            <person name="Ramirez L."/>
            <person name="Alfaro M."/>
            <person name="Sun H."/>
            <person name="Tritt A."/>
            <person name="Yoshinaga Y."/>
            <person name="Zwiers L.-H."/>
            <person name="Turgeon B."/>
            <person name="Goodwin S."/>
            <person name="Spatafora J."/>
            <person name="Crous P."/>
            <person name="Grigoriev I."/>
        </authorList>
    </citation>
    <scope>NUCLEOTIDE SEQUENCE</scope>
    <source>
        <strain evidence="2">CBS 627.86</strain>
    </source>
</reference>
<proteinExistence type="predicted"/>
<feature type="region of interest" description="Disordered" evidence="1">
    <location>
        <begin position="34"/>
        <end position="60"/>
    </location>
</feature>
<feature type="region of interest" description="Disordered" evidence="1">
    <location>
        <begin position="1"/>
        <end position="21"/>
    </location>
</feature>
<dbReference type="EMBL" id="ML977310">
    <property type="protein sequence ID" value="KAF2122759.1"/>
    <property type="molecule type" value="Genomic_DNA"/>
</dbReference>
<organism evidence="2 3">
    <name type="scientific">Lophiotrema nucula</name>
    <dbReference type="NCBI Taxonomy" id="690887"/>
    <lineage>
        <taxon>Eukaryota</taxon>
        <taxon>Fungi</taxon>
        <taxon>Dikarya</taxon>
        <taxon>Ascomycota</taxon>
        <taxon>Pezizomycotina</taxon>
        <taxon>Dothideomycetes</taxon>
        <taxon>Pleosporomycetidae</taxon>
        <taxon>Pleosporales</taxon>
        <taxon>Lophiotremataceae</taxon>
        <taxon>Lophiotrema</taxon>
    </lineage>
</organism>
<keyword evidence="3" id="KW-1185">Reference proteome</keyword>